<proteinExistence type="predicted"/>
<comment type="caution">
    <text evidence="1">The sequence shown here is derived from an EMBL/GenBank/DDBJ whole genome shotgun (WGS) entry which is preliminary data.</text>
</comment>
<dbReference type="AlphaFoldDB" id="A0A848DRA8"/>
<evidence type="ECO:0000313" key="2">
    <source>
        <dbReference type="Proteomes" id="UP000586918"/>
    </source>
</evidence>
<accession>A0A848DRA8</accession>
<dbReference type="RefSeq" id="WP_169415941.1">
    <property type="nucleotide sequence ID" value="NZ_JAAXKZ010000170.1"/>
</dbReference>
<organism evidence="1 2">
    <name type="scientific">Pseudonocardia bannensis</name>
    <dbReference type="NCBI Taxonomy" id="630973"/>
    <lineage>
        <taxon>Bacteria</taxon>
        <taxon>Bacillati</taxon>
        <taxon>Actinomycetota</taxon>
        <taxon>Actinomycetes</taxon>
        <taxon>Pseudonocardiales</taxon>
        <taxon>Pseudonocardiaceae</taxon>
        <taxon>Pseudonocardia</taxon>
    </lineage>
</organism>
<keyword evidence="2" id="KW-1185">Reference proteome</keyword>
<evidence type="ECO:0000313" key="1">
    <source>
        <dbReference type="EMBL" id="NMH95278.1"/>
    </source>
</evidence>
<dbReference type="Proteomes" id="UP000586918">
    <property type="component" value="Unassembled WGS sequence"/>
</dbReference>
<dbReference type="EMBL" id="JAAXKZ010000170">
    <property type="protein sequence ID" value="NMH95278.1"/>
    <property type="molecule type" value="Genomic_DNA"/>
</dbReference>
<name>A0A848DRA8_9PSEU</name>
<protein>
    <submittedName>
        <fullName evidence="1">Uncharacterized protein</fullName>
    </submittedName>
</protein>
<reference evidence="1 2" key="1">
    <citation type="submission" date="2020-04" db="EMBL/GenBank/DDBJ databases">
        <authorList>
            <person name="Klaysubun C."/>
            <person name="Duangmal K."/>
            <person name="Lipun K."/>
        </authorList>
    </citation>
    <scope>NUCLEOTIDE SEQUENCE [LARGE SCALE GENOMIC DNA]</scope>
    <source>
        <strain evidence="1 2">DSM 45300</strain>
    </source>
</reference>
<sequence length="92" mass="10022">MGGSSRYDRERPPLSADVAAEARAYSIIAELLVDYRDEVIGDREVAMNLSNLLHGAAIELNNGRAIPLGIRRAVRGLADALRESMDPNTRTS</sequence>
<gene>
    <name evidence="1" type="ORF">HF519_27715</name>
</gene>